<sequence length="250" mass="27159">MKISALPGMLGLLGVLMKYNHCAKEIDGAKASGDIELEKQKIAVHAAEWADAEIRKAGTSLLVEGRENIPAQDGFVVIANHQGYGDILALLSAFRGHQLGFVAKEELGRVPLLGPWILRVRSVLIQRGDARAALRSLSEGTKMVKQGFNLCIFPEGTRAKGPHPGPFKPGSFKLATKAKAPVVPVSIQGTYHIYEEKGRIRPGTVRIRIHPALPTDGLSRQEQNELESRVESIVKEGQSALYEAEQSSGR</sequence>
<evidence type="ECO:0000313" key="9">
    <source>
        <dbReference type="EMBL" id="SFU68331.1"/>
    </source>
</evidence>
<dbReference type="InterPro" id="IPR002123">
    <property type="entry name" value="Plipid/glycerol_acylTrfase"/>
</dbReference>
<comment type="domain">
    <text evidence="7">The HXXXXD motif is essential for acyltransferase activity and may constitute the binding site for the phosphate moiety of the glycerol-3-phosphate.</text>
</comment>
<feature type="domain" description="Phospholipid/glycerol acyltransferase" evidence="8">
    <location>
        <begin position="75"/>
        <end position="190"/>
    </location>
</feature>
<dbReference type="SMART" id="SM00563">
    <property type="entry name" value="PlsC"/>
    <property type="match status" value="1"/>
</dbReference>
<reference evidence="9 10" key="1">
    <citation type="submission" date="2016-10" db="EMBL/GenBank/DDBJ databases">
        <authorList>
            <person name="de Groot N.N."/>
        </authorList>
    </citation>
    <scope>NUCLEOTIDE SEQUENCE [LARGE SCALE GENOMIC DNA]</scope>
    <source>
        <strain evidence="9 10">KHGC13</strain>
    </source>
</reference>
<dbReference type="RefSeq" id="WP_090472033.1">
    <property type="nucleotide sequence ID" value="NZ_FOWF01000035.1"/>
</dbReference>
<evidence type="ECO:0000313" key="10">
    <source>
        <dbReference type="Proteomes" id="UP000198817"/>
    </source>
</evidence>
<comment type="pathway">
    <text evidence="1">Lipid metabolism.</text>
</comment>
<dbReference type="GO" id="GO:0006654">
    <property type="term" value="P:phosphatidic acid biosynthetic process"/>
    <property type="evidence" value="ECO:0007669"/>
    <property type="project" value="TreeGrafter"/>
</dbReference>
<evidence type="ECO:0000256" key="6">
    <source>
        <dbReference type="ARBA" id="ARBA00023315"/>
    </source>
</evidence>
<evidence type="ECO:0000259" key="8">
    <source>
        <dbReference type="SMART" id="SM00563"/>
    </source>
</evidence>
<comment type="similarity">
    <text evidence="2 7">Belongs to the 1-acyl-sn-glycerol-3-phosphate acyltransferase family.</text>
</comment>
<evidence type="ECO:0000256" key="5">
    <source>
        <dbReference type="ARBA" id="ARBA00023098"/>
    </source>
</evidence>
<dbReference type="Proteomes" id="UP000198817">
    <property type="component" value="Unassembled WGS sequence"/>
</dbReference>
<keyword evidence="3 7" id="KW-0444">Lipid biosynthesis</keyword>
<keyword evidence="4 7" id="KW-0808">Transferase</keyword>
<keyword evidence="5 7" id="KW-0443">Lipid metabolism</keyword>
<evidence type="ECO:0000256" key="3">
    <source>
        <dbReference type="ARBA" id="ARBA00022516"/>
    </source>
</evidence>
<name>A0A1I7I609_9FIRM</name>
<dbReference type="PANTHER" id="PTHR10434">
    <property type="entry name" value="1-ACYL-SN-GLYCEROL-3-PHOSPHATE ACYLTRANSFERASE"/>
    <property type="match status" value="1"/>
</dbReference>
<gene>
    <name evidence="9" type="ORF">SAMN05216508_13216</name>
</gene>
<evidence type="ECO:0000256" key="4">
    <source>
        <dbReference type="ARBA" id="ARBA00022679"/>
    </source>
</evidence>
<protein>
    <recommendedName>
        <fullName evidence="7">1-acyl-sn-glycerol-3-phosphate acyltransferase</fullName>
        <ecNumber evidence="7">2.3.1.51</ecNumber>
    </recommendedName>
</protein>
<dbReference type="InterPro" id="IPR004552">
    <property type="entry name" value="AGP_acyltrans"/>
</dbReference>
<accession>A0A1I7I609</accession>
<dbReference type="GO" id="GO:0016020">
    <property type="term" value="C:membrane"/>
    <property type="evidence" value="ECO:0007669"/>
    <property type="project" value="InterPro"/>
</dbReference>
<keyword evidence="6 7" id="KW-0012">Acyltransferase</keyword>
<dbReference type="AlphaFoldDB" id="A0A1I7I609"/>
<dbReference type="EC" id="2.3.1.51" evidence="7"/>
<evidence type="ECO:0000256" key="7">
    <source>
        <dbReference type="RuleBase" id="RU361267"/>
    </source>
</evidence>
<keyword evidence="10" id="KW-1185">Reference proteome</keyword>
<dbReference type="STRING" id="155865.SAMN05216515_13515"/>
<dbReference type="CDD" id="cd07989">
    <property type="entry name" value="LPLAT_AGPAT-like"/>
    <property type="match status" value="1"/>
</dbReference>
<evidence type="ECO:0000256" key="1">
    <source>
        <dbReference type="ARBA" id="ARBA00005189"/>
    </source>
</evidence>
<keyword evidence="7" id="KW-1208">Phospholipid metabolism</keyword>
<dbReference type="NCBIfam" id="TIGR00530">
    <property type="entry name" value="AGP_acyltrn"/>
    <property type="match status" value="1"/>
</dbReference>
<keyword evidence="7" id="KW-0594">Phospholipid biosynthesis</keyword>
<dbReference type="PANTHER" id="PTHR10434:SF64">
    <property type="entry name" value="1-ACYL-SN-GLYCEROL-3-PHOSPHATE ACYLTRANSFERASE-RELATED"/>
    <property type="match status" value="1"/>
</dbReference>
<comment type="catalytic activity">
    <reaction evidence="7">
        <text>a 1-acyl-sn-glycero-3-phosphate + an acyl-CoA = a 1,2-diacyl-sn-glycero-3-phosphate + CoA</text>
        <dbReference type="Rhea" id="RHEA:19709"/>
        <dbReference type="ChEBI" id="CHEBI:57287"/>
        <dbReference type="ChEBI" id="CHEBI:57970"/>
        <dbReference type="ChEBI" id="CHEBI:58342"/>
        <dbReference type="ChEBI" id="CHEBI:58608"/>
        <dbReference type="EC" id="2.3.1.51"/>
    </reaction>
</comment>
<dbReference type="Pfam" id="PF01553">
    <property type="entry name" value="Acyltransferase"/>
    <property type="match status" value="1"/>
</dbReference>
<dbReference type="SUPFAM" id="SSF69593">
    <property type="entry name" value="Glycerol-3-phosphate (1)-acyltransferase"/>
    <property type="match status" value="1"/>
</dbReference>
<dbReference type="OrthoDB" id="9803035at2"/>
<organism evidence="9 10">
    <name type="scientific">Eubacterium pyruvativorans</name>
    <dbReference type="NCBI Taxonomy" id="155865"/>
    <lineage>
        <taxon>Bacteria</taxon>
        <taxon>Bacillati</taxon>
        <taxon>Bacillota</taxon>
        <taxon>Clostridia</taxon>
        <taxon>Eubacteriales</taxon>
        <taxon>Eubacteriaceae</taxon>
        <taxon>Eubacterium</taxon>
    </lineage>
</organism>
<evidence type="ECO:0000256" key="2">
    <source>
        <dbReference type="ARBA" id="ARBA00008655"/>
    </source>
</evidence>
<dbReference type="GO" id="GO:0003841">
    <property type="term" value="F:1-acylglycerol-3-phosphate O-acyltransferase activity"/>
    <property type="evidence" value="ECO:0007669"/>
    <property type="project" value="UniProtKB-UniRule"/>
</dbReference>
<proteinExistence type="inferred from homology"/>
<dbReference type="EMBL" id="FPBT01000032">
    <property type="protein sequence ID" value="SFU68331.1"/>
    <property type="molecule type" value="Genomic_DNA"/>
</dbReference>